<evidence type="ECO:0000313" key="3">
    <source>
        <dbReference type="EMBL" id="KAJ9612630.1"/>
    </source>
</evidence>
<dbReference type="EMBL" id="JAPDRK010000005">
    <property type="protein sequence ID" value="KAJ9612630.1"/>
    <property type="molecule type" value="Genomic_DNA"/>
</dbReference>
<protein>
    <recommendedName>
        <fullName evidence="2">Ubiquitin 3 binding protein But2 C-terminal domain-containing protein</fullName>
    </recommendedName>
</protein>
<comment type="caution">
    <text evidence="3">The sequence shown here is derived from an EMBL/GenBank/DDBJ whole genome shotgun (WGS) entry which is preliminary data.</text>
</comment>
<reference evidence="3" key="1">
    <citation type="submission" date="2022-10" db="EMBL/GenBank/DDBJ databases">
        <title>Culturing micro-colonial fungi from biological soil crusts in the Mojave desert and describing Neophaeococcomyces mojavensis, and introducing the new genera and species Taxawa tesnikishii.</title>
        <authorList>
            <person name="Kurbessoian T."/>
            <person name="Stajich J.E."/>
        </authorList>
    </citation>
    <scope>NUCLEOTIDE SEQUENCE</scope>
    <source>
        <strain evidence="3">TK_41</strain>
    </source>
</reference>
<feature type="signal peptide" evidence="1">
    <location>
        <begin position="1"/>
        <end position="19"/>
    </location>
</feature>
<gene>
    <name evidence="3" type="ORF">H2200_004227</name>
</gene>
<evidence type="ECO:0000259" key="2">
    <source>
        <dbReference type="Pfam" id="PF09792"/>
    </source>
</evidence>
<name>A0AA38XFQ9_9EURO</name>
<feature type="chain" id="PRO_5041255893" description="Ubiquitin 3 binding protein But2 C-terminal domain-containing protein" evidence="1">
    <location>
        <begin position="20"/>
        <end position="217"/>
    </location>
</feature>
<dbReference type="Proteomes" id="UP001172673">
    <property type="component" value="Unassembled WGS sequence"/>
</dbReference>
<dbReference type="InterPro" id="IPR018620">
    <property type="entry name" value="Ubiquitin3-bd_protein_But2_C"/>
</dbReference>
<dbReference type="AlphaFoldDB" id="A0AA38XFQ9"/>
<proteinExistence type="predicted"/>
<keyword evidence="1" id="KW-0732">Signal</keyword>
<evidence type="ECO:0000256" key="1">
    <source>
        <dbReference type="SAM" id="SignalP"/>
    </source>
</evidence>
<organism evidence="3 4">
    <name type="scientific">Cladophialophora chaetospira</name>
    <dbReference type="NCBI Taxonomy" id="386627"/>
    <lineage>
        <taxon>Eukaryota</taxon>
        <taxon>Fungi</taxon>
        <taxon>Dikarya</taxon>
        <taxon>Ascomycota</taxon>
        <taxon>Pezizomycotina</taxon>
        <taxon>Eurotiomycetes</taxon>
        <taxon>Chaetothyriomycetidae</taxon>
        <taxon>Chaetothyriales</taxon>
        <taxon>Herpotrichiellaceae</taxon>
        <taxon>Cladophialophora</taxon>
    </lineage>
</organism>
<dbReference type="Pfam" id="PF09792">
    <property type="entry name" value="But2"/>
    <property type="match status" value="1"/>
</dbReference>
<feature type="domain" description="Ubiquitin 3 binding protein But2 C-terminal" evidence="2">
    <location>
        <begin position="88"/>
        <end position="162"/>
    </location>
</feature>
<evidence type="ECO:0000313" key="4">
    <source>
        <dbReference type="Proteomes" id="UP001172673"/>
    </source>
</evidence>
<accession>A0AA38XFQ9</accession>
<sequence length="217" mass="22324">MYTQSIVAGLLSIAALTSAAPLTARTQSNAYPSSNDTSISPAPPSVQAQPIASILPDFTSQYTASTGAIDFHTSRGLVSRSPQNGGADITTLVTFELPEQYANNQCQLVFDFGSDSSSSVTGTGKAQLFTSLAPADQDTSTWPSGNLRNQNLGTIQVNAYGRATWEAGSGPGASSNGQFPCSAIAGKIYGGEVVPVGDVDTISWAAGLGDGPKILVW</sequence>
<keyword evidence="4" id="KW-1185">Reference proteome</keyword>